<dbReference type="GO" id="GO:0009318">
    <property type="term" value="C:exodeoxyribonuclease VII complex"/>
    <property type="evidence" value="ECO:0007669"/>
    <property type="project" value="UniProtKB-UniRule"/>
</dbReference>
<dbReference type="SUPFAM" id="SSF116842">
    <property type="entry name" value="XseB-like"/>
    <property type="match status" value="1"/>
</dbReference>
<accession>A0A286F5X3</accession>
<keyword evidence="4" id="KW-0378">Hydrolase</keyword>
<gene>
    <name evidence="7" type="ORF">SAMN06269250_0496</name>
</gene>
<name>A0A286F5X3_9BACT</name>
<dbReference type="NCBIfam" id="TIGR01280">
    <property type="entry name" value="xseB"/>
    <property type="match status" value="1"/>
</dbReference>
<keyword evidence="8" id="KW-1185">Reference proteome</keyword>
<dbReference type="EC" id="3.1.11.6" evidence="6"/>
<dbReference type="OrthoDB" id="9813898at2"/>
<dbReference type="Pfam" id="PF02609">
    <property type="entry name" value="Exonuc_VII_S"/>
    <property type="match status" value="1"/>
</dbReference>
<keyword evidence="5" id="KW-0269">Exonuclease</keyword>
<keyword evidence="2" id="KW-0963">Cytoplasm</keyword>
<protein>
    <recommendedName>
        <fullName evidence="6">Exodeoxyribonuclease VII small subunit</fullName>
        <ecNumber evidence="6">3.1.11.6</ecNumber>
    </recommendedName>
</protein>
<dbReference type="InterPro" id="IPR003761">
    <property type="entry name" value="Exonuc_VII_S"/>
</dbReference>
<organism evidence="7 8">
    <name type="scientific">Spirosoma fluviale</name>
    <dbReference type="NCBI Taxonomy" id="1597977"/>
    <lineage>
        <taxon>Bacteria</taxon>
        <taxon>Pseudomonadati</taxon>
        <taxon>Bacteroidota</taxon>
        <taxon>Cytophagia</taxon>
        <taxon>Cytophagales</taxon>
        <taxon>Cytophagaceae</taxon>
        <taxon>Spirosoma</taxon>
    </lineage>
</organism>
<dbReference type="EMBL" id="OCNH01000001">
    <property type="protein sequence ID" value="SOD78506.1"/>
    <property type="molecule type" value="Genomic_DNA"/>
</dbReference>
<evidence type="ECO:0000313" key="7">
    <source>
        <dbReference type="EMBL" id="SOD78506.1"/>
    </source>
</evidence>
<comment type="similarity">
    <text evidence="1">Belongs to the XseB family.</text>
</comment>
<dbReference type="GO" id="GO:0006308">
    <property type="term" value="P:DNA catabolic process"/>
    <property type="evidence" value="ECO:0007669"/>
    <property type="project" value="UniProtKB-UniRule"/>
</dbReference>
<proteinExistence type="inferred from homology"/>
<evidence type="ECO:0000256" key="1">
    <source>
        <dbReference type="ARBA" id="ARBA00009998"/>
    </source>
</evidence>
<dbReference type="Gene3D" id="1.10.287.1040">
    <property type="entry name" value="Exonuclease VII, small subunit"/>
    <property type="match status" value="1"/>
</dbReference>
<sequence length="62" mass="7295">MTYQDAYDQLATLVDEIENEQVPLDELPGKIRLASELIIFCQERLRAIETEYQDVIEKLPKR</sequence>
<evidence type="ECO:0000256" key="6">
    <source>
        <dbReference type="NCBIfam" id="TIGR01280"/>
    </source>
</evidence>
<evidence type="ECO:0000256" key="5">
    <source>
        <dbReference type="ARBA" id="ARBA00022839"/>
    </source>
</evidence>
<evidence type="ECO:0000256" key="4">
    <source>
        <dbReference type="ARBA" id="ARBA00022801"/>
    </source>
</evidence>
<dbReference type="AlphaFoldDB" id="A0A286F5X3"/>
<evidence type="ECO:0000313" key="8">
    <source>
        <dbReference type="Proteomes" id="UP000219452"/>
    </source>
</evidence>
<dbReference type="RefSeq" id="WP_097124217.1">
    <property type="nucleotide sequence ID" value="NZ_OCNH01000001.1"/>
</dbReference>
<dbReference type="Proteomes" id="UP000219452">
    <property type="component" value="Unassembled WGS sequence"/>
</dbReference>
<keyword evidence="3" id="KW-0540">Nuclease</keyword>
<dbReference type="GO" id="GO:0008855">
    <property type="term" value="F:exodeoxyribonuclease VII activity"/>
    <property type="evidence" value="ECO:0007669"/>
    <property type="project" value="UniProtKB-UniRule"/>
</dbReference>
<evidence type="ECO:0000256" key="2">
    <source>
        <dbReference type="ARBA" id="ARBA00022490"/>
    </source>
</evidence>
<reference evidence="8" key="1">
    <citation type="submission" date="2017-09" db="EMBL/GenBank/DDBJ databases">
        <authorList>
            <person name="Varghese N."/>
            <person name="Submissions S."/>
        </authorList>
    </citation>
    <scope>NUCLEOTIDE SEQUENCE [LARGE SCALE GENOMIC DNA]</scope>
    <source>
        <strain evidence="8">DSM 29961</strain>
    </source>
</reference>
<dbReference type="InterPro" id="IPR037004">
    <property type="entry name" value="Exonuc_VII_ssu_sf"/>
</dbReference>
<evidence type="ECO:0000256" key="3">
    <source>
        <dbReference type="ARBA" id="ARBA00022722"/>
    </source>
</evidence>